<evidence type="ECO:0000313" key="3">
    <source>
        <dbReference type="Proteomes" id="UP001281761"/>
    </source>
</evidence>
<evidence type="ECO:0000313" key="2">
    <source>
        <dbReference type="EMBL" id="KAK2964734.1"/>
    </source>
</evidence>
<comment type="caution">
    <text evidence="2">The sequence shown here is derived from an EMBL/GenBank/DDBJ whole genome shotgun (WGS) entry which is preliminary data.</text>
</comment>
<reference evidence="2 3" key="1">
    <citation type="journal article" date="2022" name="bioRxiv">
        <title>Genomics of Preaxostyla Flagellates Illuminates Evolutionary Transitions and the Path Towards Mitochondrial Loss.</title>
        <authorList>
            <person name="Novak L.V.F."/>
            <person name="Treitli S.C."/>
            <person name="Pyrih J."/>
            <person name="Halakuc P."/>
            <person name="Pipaliya S.V."/>
            <person name="Vacek V."/>
            <person name="Brzon O."/>
            <person name="Soukal P."/>
            <person name="Eme L."/>
            <person name="Dacks J.B."/>
            <person name="Karnkowska A."/>
            <person name="Elias M."/>
            <person name="Hampl V."/>
        </authorList>
    </citation>
    <scope>NUCLEOTIDE SEQUENCE [LARGE SCALE GENOMIC DNA]</scope>
    <source>
        <strain evidence="2">NAU3</strain>
        <tissue evidence="2">Gut</tissue>
    </source>
</reference>
<evidence type="ECO:0000256" key="1">
    <source>
        <dbReference type="SAM" id="Coils"/>
    </source>
</evidence>
<dbReference type="SUPFAM" id="SSF50978">
    <property type="entry name" value="WD40 repeat-like"/>
    <property type="match status" value="1"/>
</dbReference>
<dbReference type="EMBL" id="JARBJD010000001">
    <property type="protein sequence ID" value="KAK2964734.1"/>
    <property type="molecule type" value="Genomic_DNA"/>
</dbReference>
<keyword evidence="3" id="KW-1185">Reference proteome</keyword>
<organism evidence="2 3">
    <name type="scientific">Blattamonas nauphoetae</name>
    <dbReference type="NCBI Taxonomy" id="2049346"/>
    <lineage>
        <taxon>Eukaryota</taxon>
        <taxon>Metamonada</taxon>
        <taxon>Preaxostyla</taxon>
        <taxon>Oxymonadida</taxon>
        <taxon>Blattamonas</taxon>
    </lineage>
</organism>
<dbReference type="SMART" id="SM00320">
    <property type="entry name" value="WD40"/>
    <property type="match status" value="4"/>
</dbReference>
<dbReference type="Proteomes" id="UP001281761">
    <property type="component" value="Unassembled WGS sequence"/>
</dbReference>
<feature type="coiled-coil region" evidence="1">
    <location>
        <begin position="42"/>
        <end position="69"/>
    </location>
</feature>
<accession>A0ABQ9YLV1</accession>
<proteinExistence type="predicted"/>
<protein>
    <submittedName>
        <fullName evidence="2">Uncharacterized protein</fullName>
    </submittedName>
</protein>
<gene>
    <name evidence="2" type="ORF">BLNAU_34</name>
</gene>
<dbReference type="InterPro" id="IPR001680">
    <property type="entry name" value="WD40_rpt"/>
</dbReference>
<name>A0ABQ9YLV1_9EUKA</name>
<dbReference type="InterPro" id="IPR015943">
    <property type="entry name" value="WD40/YVTN_repeat-like_dom_sf"/>
</dbReference>
<keyword evidence="1" id="KW-0175">Coiled coil</keyword>
<sequence>MCLQMHPNPLHHAPGYDLKCLNILQSQNEKLIRESLRFRQIQLNLEDQIRSSKQRIKFLEQQNQQYSRCIITLINLISSFGSDQSIPRFYENESVMLSPPHPLQCLRLSKEVSHFSGRVTSLAFEKSTNHFLAGSPSGIISFYWDTYLLCRWSLPVTPPRFHSSVTAIWCFADVFHLRKCRCFVVGDDEGRLSLFPLIEVPKEHPKGKRLYKPSQLLHTYRDHHSPVVSFHIFKQLRNKVLETLLISGERNGTIILWKAHSTTQPEPKVTIPAHLERLTSLSCIPAGTEDQLVHASSIVIDKHLCIVGVTKRGQFVTYTKQRDETYTRKESTISQPNNPIVACSHSNPFIEHSPHLFLVATEKGNLLSIHANTHQIQILIPSSCTSPIPRPTALSWSLSDSRRFYTGDSAGRIHYWHIIDPEQGIIQLECSAGPLEHSPCITSIHYVGSHAIFATSLNNNIQHWELEK</sequence>
<dbReference type="InterPro" id="IPR036322">
    <property type="entry name" value="WD40_repeat_dom_sf"/>
</dbReference>
<dbReference type="Gene3D" id="2.130.10.10">
    <property type="entry name" value="YVTN repeat-like/Quinoprotein amine dehydrogenase"/>
    <property type="match status" value="2"/>
</dbReference>